<dbReference type="AlphaFoldDB" id="A0AAV7VFE9"/>
<organism evidence="2 3">
    <name type="scientific">Pleurodeles waltl</name>
    <name type="common">Iberian ribbed newt</name>
    <dbReference type="NCBI Taxonomy" id="8319"/>
    <lineage>
        <taxon>Eukaryota</taxon>
        <taxon>Metazoa</taxon>
        <taxon>Chordata</taxon>
        <taxon>Craniata</taxon>
        <taxon>Vertebrata</taxon>
        <taxon>Euteleostomi</taxon>
        <taxon>Amphibia</taxon>
        <taxon>Batrachia</taxon>
        <taxon>Caudata</taxon>
        <taxon>Salamandroidea</taxon>
        <taxon>Salamandridae</taxon>
        <taxon>Pleurodelinae</taxon>
        <taxon>Pleurodeles</taxon>
    </lineage>
</organism>
<protein>
    <submittedName>
        <fullName evidence="2">Uncharacterized protein</fullName>
    </submittedName>
</protein>
<feature type="compositionally biased region" description="Basic and acidic residues" evidence="1">
    <location>
        <begin position="41"/>
        <end position="52"/>
    </location>
</feature>
<evidence type="ECO:0000313" key="2">
    <source>
        <dbReference type="EMBL" id="KAJ1200343.1"/>
    </source>
</evidence>
<evidence type="ECO:0000313" key="3">
    <source>
        <dbReference type="Proteomes" id="UP001066276"/>
    </source>
</evidence>
<proteinExistence type="predicted"/>
<gene>
    <name evidence="2" type="ORF">NDU88_004167</name>
</gene>
<dbReference type="Proteomes" id="UP001066276">
    <property type="component" value="Chromosome 2_1"/>
</dbReference>
<feature type="region of interest" description="Disordered" evidence="1">
    <location>
        <begin position="32"/>
        <end position="52"/>
    </location>
</feature>
<dbReference type="EMBL" id="JANPWB010000003">
    <property type="protein sequence ID" value="KAJ1200343.1"/>
    <property type="molecule type" value="Genomic_DNA"/>
</dbReference>
<reference evidence="2" key="1">
    <citation type="journal article" date="2022" name="bioRxiv">
        <title>Sequencing and chromosome-scale assembly of the giantPleurodeles waltlgenome.</title>
        <authorList>
            <person name="Brown T."/>
            <person name="Elewa A."/>
            <person name="Iarovenko S."/>
            <person name="Subramanian E."/>
            <person name="Araus A.J."/>
            <person name="Petzold A."/>
            <person name="Susuki M."/>
            <person name="Suzuki K.-i.T."/>
            <person name="Hayashi T."/>
            <person name="Toyoda A."/>
            <person name="Oliveira C."/>
            <person name="Osipova E."/>
            <person name="Leigh N.D."/>
            <person name="Simon A."/>
            <person name="Yun M.H."/>
        </authorList>
    </citation>
    <scope>NUCLEOTIDE SEQUENCE</scope>
    <source>
        <strain evidence="2">20211129_DDA</strain>
        <tissue evidence="2">Liver</tissue>
    </source>
</reference>
<accession>A0AAV7VFE9</accession>
<name>A0AAV7VFE9_PLEWA</name>
<evidence type="ECO:0000256" key="1">
    <source>
        <dbReference type="SAM" id="MobiDB-lite"/>
    </source>
</evidence>
<sequence>MLLLTCWPITGPSRNFKMGRDNPKHHKLLFKQAKPTRHQGSHSDDGLDRDTGAEMTHGKAAIMAGLRTEFGSIDTRYNALTSGLDRIDESLDRQATGLNSKEDCVSGLEDRAAAIVKHLEKADRLLKMVAAKIEDLKVYSCHNHLGINHLGIMGIGDSPIWATLACLLGSSWQKYSTPRAYFNFCGGASTLFSGP</sequence>
<keyword evidence="3" id="KW-1185">Reference proteome</keyword>
<comment type="caution">
    <text evidence="2">The sequence shown here is derived from an EMBL/GenBank/DDBJ whole genome shotgun (WGS) entry which is preliminary data.</text>
</comment>